<feature type="domain" description="MULE transposase" evidence="3">
    <location>
        <begin position="423"/>
        <end position="509"/>
    </location>
</feature>
<name>B9G2Z9_ORYSJ</name>
<dbReference type="PANTHER" id="PTHR31973">
    <property type="entry name" value="POLYPROTEIN, PUTATIVE-RELATED"/>
    <property type="match status" value="1"/>
</dbReference>
<feature type="region of interest" description="Disordered" evidence="1">
    <location>
        <begin position="186"/>
        <end position="208"/>
    </location>
</feature>
<proteinExistence type="predicted"/>
<evidence type="ECO:0000256" key="1">
    <source>
        <dbReference type="SAM" id="MobiDB-lite"/>
    </source>
</evidence>
<feature type="region of interest" description="Disordered" evidence="1">
    <location>
        <begin position="76"/>
        <end position="111"/>
    </location>
</feature>
<dbReference type="PANTHER" id="PTHR31973:SF187">
    <property type="entry name" value="MUTATOR TRANSPOSASE MUDRA PROTEIN"/>
    <property type="match status" value="1"/>
</dbReference>
<evidence type="ECO:0000259" key="3">
    <source>
        <dbReference type="Pfam" id="PF10551"/>
    </source>
</evidence>
<feature type="compositionally biased region" description="Acidic residues" evidence="1">
    <location>
        <begin position="86"/>
        <end position="111"/>
    </location>
</feature>
<evidence type="ECO:0000259" key="2">
    <source>
        <dbReference type="Pfam" id="PF03108"/>
    </source>
</evidence>
<reference evidence="4" key="1">
    <citation type="journal article" date="2005" name="PLoS Biol.">
        <title>The genomes of Oryza sativa: a history of duplications.</title>
        <authorList>
            <person name="Yu J."/>
            <person name="Wang J."/>
            <person name="Lin W."/>
            <person name="Li S."/>
            <person name="Li H."/>
            <person name="Zhou J."/>
            <person name="Ni P."/>
            <person name="Dong W."/>
            <person name="Hu S."/>
            <person name="Zeng C."/>
            <person name="Zhang J."/>
            <person name="Zhang Y."/>
            <person name="Li R."/>
            <person name="Xu Z."/>
            <person name="Li S."/>
            <person name="Li X."/>
            <person name="Zheng H."/>
            <person name="Cong L."/>
            <person name="Lin L."/>
            <person name="Yin J."/>
            <person name="Geng J."/>
            <person name="Li G."/>
            <person name="Shi J."/>
            <person name="Liu J."/>
            <person name="Lv H."/>
            <person name="Li J."/>
            <person name="Wang J."/>
            <person name="Deng Y."/>
            <person name="Ran L."/>
            <person name="Shi X."/>
            <person name="Wang X."/>
            <person name="Wu Q."/>
            <person name="Li C."/>
            <person name="Ren X."/>
            <person name="Wang J."/>
            <person name="Wang X."/>
            <person name="Li D."/>
            <person name="Liu D."/>
            <person name="Zhang X."/>
            <person name="Ji Z."/>
            <person name="Zhao W."/>
            <person name="Sun Y."/>
            <person name="Zhang Z."/>
            <person name="Bao J."/>
            <person name="Han Y."/>
            <person name="Dong L."/>
            <person name="Ji J."/>
            <person name="Chen P."/>
            <person name="Wu S."/>
            <person name="Liu J."/>
            <person name="Xiao Y."/>
            <person name="Bu D."/>
            <person name="Tan J."/>
            <person name="Yang L."/>
            <person name="Ye C."/>
            <person name="Zhang J."/>
            <person name="Xu J."/>
            <person name="Zhou Y."/>
            <person name="Yu Y."/>
            <person name="Zhang B."/>
            <person name="Zhuang S."/>
            <person name="Wei H."/>
            <person name="Liu B."/>
            <person name="Lei M."/>
            <person name="Yu H."/>
            <person name="Li Y."/>
            <person name="Xu H."/>
            <person name="Wei S."/>
            <person name="He X."/>
            <person name="Fang L."/>
            <person name="Zhang Z."/>
            <person name="Zhang Y."/>
            <person name="Huang X."/>
            <person name="Su Z."/>
            <person name="Tong W."/>
            <person name="Li J."/>
            <person name="Tong Z."/>
            <person name="Li S."/>
            <person name="Ye J."/>
            <person name="Wang L."/>
            <person name="Fang L."/>
            <person name="Lei T."/>
            <person name="Chen C."/>
            <person name="Chen H."/>
            <person name="Xu Z."/>
            <person name="Li H."/>
            <person name="Huang H."/>
            <person name="Zhang F."/>
            <person name="Xu H."/>
            <person name="Li N."/>
            <person name="Zhao C."/>
            <person name="Li S."/>
            <person name="Dong L."/>
            <person name="Huang Y."/>
            <person name="Li L."/>
            <person name="Xi Y."/>
            <person name="Qi Q."/>
            <person name="Li W."/>
            <person name="Zhang B."/>
            <person name="Hu W."/>
            <person name="Zhang Y."/>
            <person name="Tian X."/>
            <person name="Jiao Y."/>
            <person name="Liang X."/>
            <person name="Jin J."/>
            <person name="Gao L."/>
            <person name="Zheng W."/>
            <person name="Hao B."/>
            <person name="Liu S."/>
            <person name="Wang W."/>
            <person name="Yuan L."/>
            <person name="Cao M."/>
            <person name="McDermott J."/>
            <person name="Samudrala R."/>
            <person name="Wang J."/>
            <person name="Wong G.K."/>
            <person name="Yang H."/>
        </authorList>
    </citation>
    <scope>NUCLEOTIDE SEQUENCE [LARGE SCALE GENOMIC DNA]</scope>
</reference>
<dbReference type="EMBL" id="CM000146">
    <property type="protein sequence ID" value="EEE69496.1"/>
    <property type="molecule type" value="Genomic_DNA"/>
</dbReference>
<dbReference type="InterPro" id="IPR004332">
    <property type="entry name" value="Transposase_MuDR"/>
</dbReference>
<protein>
    <recommendedName>
        <fullName evidence="5">Transposase MuDR plant domain-containing protein</fullName>
    </recommendedName>
</protein>
<reference evidence="4" key="2">
    <citation type="submission" date="2008-12" db="EMBL/GenBank/DDBJ databases">
        <title>Improved gene annotation of the rice (Oryza sativa) genomes.</title>
        <authorList>
            <person name="Wang J."/>
            <person name="Li R."/>
            <person name="Fan W."/>
            <person name="Huang Q."/>
            <person name="Zhang J."/>
            <person name="Zhou Y."/>
            <person name="Hu Y."/>
            <person name="Zi S."/>
            <person name="Li J."/>
            <person name="Ni P."/>
            <person name="Zheng H."/>
            <person name="Zhang Y."/>
            <person name="Zhao M."/>
            <person name="Hao Q."/>
            <person name="McDermott J."/>
            <person name="Samudrala R."/>
            <person name="Kristiansen K."/>
            <person name="Wong G.K.-S."/>
        </authorList>
    </citation>
    <scope>NUCLEOTIDE SEQUENCE</scope>
</reference>
<dbReference type="InterPro" id="IPR018289">
    <property type="entry name" value="MULE_transposase_dom"/>
</dbReference>
<feature type="compositionally biased region" description="Acidic residues" evidence="1">
    <location>
        <begin position="197"/>
        <end position="206"/>
    </location>
</feature>
<dbReference type="Pfam" id="PF10551">
    <property type="entry name" value="MULE"/>
    <property type="match status" value="1"/>
</dbReference>
<sequence length="589" mass="67483">MSFIEHDKVYLPEIIGHLKDHCDVLPGMLLHWLFPSKGLVDGLRVLVDDKVCDYMSICVVDSGVVEIYVETVMADEANESGSKDDSDFEDELEDMSPVDDECDGGHDDSDDEVFEPVREILVIASTPEKKRYRKKEDEEVKQIRKDCNEFKKKLKDGELGNLDDVIYMGSASQANERALVQIDGEDTASPYENSSSADDDSYEENSDGQLVTKKSKYPIFNPNKPTVTLALGMKFDCKKDFKEAVIKLALENHRFIRFPKYEGCRTRAKCDWQTCPWVCLLSKNSRTDSWQIASLVDEHNCPPRKDNHLVTYKRIAMKYEKMITDNPSWSIQSMQSTVSKQMFANVSVSQCKRAKAYVMKKIYESTRGEYSKIFDYLLELLRSNPGSIVVVKLDTDQPAPVFKRIYICLAACKNGFLVGYRRVVGLDGCFFKGATNGELLCAIGRDANNQMYPIAWVVVEKETNDSWDWFCDCCSRTWELVKVMAGCSFQTSRKEPSSEHRNCARHIYANWKKRFSKKQWQKMFWWCAKALNMMLFNLAKAKLAQETVEGARAIVSIDPTHWSRAWFRFGSDCDSVVNNICEIFNKCIV</sequence>
<dbReference type="Proteomes" id="UP000007752">
    <property type="component" value="Chromosome 9"/>
</dbReference>
<dbReference type="Pfam" id="PF03108">
    <property type="entry name" value="DBD_Tnp_Mut"/>
    <property type="match status" value="1"/>
</dbReference>
<dbReference type="AlphaFoldDB" id="B9G2Z9"/>
<evidence type="ECO:0000313" key="4">
    <source>
        <dbReference type="EMBL" id="EEE69496.1"/>
    </source>
</evidence>
<accession>B9G2Z9</accession>
<gene>
    <name evidence="4" type="ORF">OsJ_28933</name>
</gene>
<organism evidence="4">
    <name type="scientific">Oryza sativa subsp. japonica</name>
    <name type="common">Rice</name>
    <dbReference type="NCBI Taxonomy" id="39947"/>
    <lineage>
        <taxon>Eukaryota</taxon>
        <taxon>Viridiplantae</taxon>
        <taxon>Streptophyta</taxon>
        <taxon>Embryophyta</taxon>
        <taxon>Tracheophyta</taxon>
        <taxon>Spermatophyta</taxon>
        <taxon>Magnoliopsida</taxon>
        <taxon>Liliopsida</taxon>
        <taxon>Poales</taxon>
        <taxon>Poaceae</taxon>
        <taxon>BOP clade</taxon>
        <taxon>Oryzoideae</taxon>
        <taxon>Oryzeae</taxon>
        <taxon>Oryzinae</taxon>
        <taxon>Oryza</taxon>
        <taxon>Oryza sativa</taxon>
    </lineage>
</organism>
<evidence type="ECO:0008006" key="5">
    <source>
        <dbReference type="Google" id="ProtNLM"/>
    </source>
</evidence>
<feature type="domain" description="Transposase MuDR plant" evidence="2">
    <location>
        <begin position="227"/>
        <end position="292"/>
    </location>
</feature>